<evidence type="ECO:0000256" key="4">
    <source>
        <dbReference type="ARBA" id="ARBA00023163"/>
    </source>
</evidence>
<dbReference type="InterPro" id="IPR028082">
    <property type="entry name" value="Peripla_BP_I"/>
</dbReference>
<proteinExistence type="predicted"/>
<sequence>MASIKDVALRARVSTTTVSHVVNRTRFVSDPVRHEVEAAIRELNYVPSAVARSLKSNSTKTIGMLIPNCSNPYFAEIVRSVEDHCFGAGYTLILCNTDDEPHRQSAYLQALTEKRIDGMIIISTGEGQDFQRMLHGLPIPMVLLDREIDEVNCDLVETAHLQGGLMATEHLIGLGHQRIACLAGPANLNSSAQRIEGWRSALAKAGLAADSSDLLWHSDFTSQGGFSTMQAILASPLAPTAVFVCNDLMSIGALSAAHQAGIQIPQQMSLIGFDDIELAKFASPALTTIAQPKLRIGIAAVDMLLERIQGGRIQTRQVILLPELIVRNSTTVVRPDH</sequence>
<reference evidence="6 7" key="1">
    <citation type="submission" date="2017-01" db="EMBL/GenBank/DDBJ databases">
        <title>Genome sequencing of Rhodoferax fermentans JCM 7819.</title>
        <authorList>
            <person name="Kim Y.J."/>
            <person name="Farh M.E.-A."/>
            <person name="Yang D.-C."/>
        </authorList>
    </citation>
    <scope>NUCLEOTIDE SEQUENCE [LARGE SCALE GENOMIC DNA]</scope>
    <source>
        <strain evidence="6 7">JCM 7819</strain>
    </source>
</reference>
<dbReference type="InterPro" id="IPR046335">
    <property type="entry name" value="LacI/GalR-like_sensor"/>
</dbReference>
<dbReference type="SUPFAM" id="SSF47413">
    <property type="entry name" value="lambda repressor-like DNA-binding domains"/>
    <property type="match status" value="1"/>
</dbReference>
<accession>A0A1T1AVM3</accession>
<protein>
    <submittedName>
        <fullName evidence="6">LacI family transcriptional regulator</fullName>
    </submittedName>
</protein>
<dbReference type="Pfam" id="PF13377">
    <property type="entry name" value="Peripla_BP_3"/>
    <property type="match status" value="1"/>
</dbReference>
<dbReference type="PROSITE" id="PS00356">
    <property type="entry name" value="HTH_LACI_1"/>
    <property type="match status" value="1"/>
</dbReference>
<evidence type="ECO:0000259" key="5">
    <source>
        <dbReference type="PROSITE" id="PS50932"/>
    </source>
</evidence>
<dbReference type="STRING" id="28066.RF819_16495"/>
<dbReference type="PANTHER" id="PTHR30146:SF148">
    <property type="entry name" value="HTH-TYPE TRANSCRIPTIONAL REPRESSOR PURR-RELATED"/>
    <property type="match status" value="1"/>
</dbReference>
<dbReference type="AlphaFoldDB" id="A0A1T1AVM3"/>
<dbReference type="RefSeq" id="WP_078365974.1">
    <property type="nucleotide sequence ID" value="NZ_MTJN01000002.1"/>
</dbReference>
<dbReference type="Pfam" id="PF00356">
    <property type="entry name" value="LacI"/>
    <property type="match status" value="1"/>
</dbReference>
<keyword evidence="3" id="KW-0238">DNA-binding</keyword>
<evidence type="ECO:0000256" key="3">
    <source>
        <dbReference type="ARBA" id="ARBA00023125"/>
    </source>
</evidence>
<dbReference type="InterPro" id="IPR010982">
    <property type="entry name" value="Lambda_DNA-bd_dom_sf"/>
</dbReference>
<dbReference type="PROSITE" id="PS50932">
    <property type="entry name" value="HTH_LACI_2"/>
    <property type="match status" value="1"/>
</dbReference>
<dbReference type="Gene3D" id="3.40.50.2300">
    <property type="match status" value="2"/>
</dbReference>
<dbReference type="EMBL" id="MTJN01000002">
    <property type="protein sequence ID" value="OOV08107.1"/>
    <property type="molecule type" value="Genomic_DNA"/>
</dbReference>
<evidence type="ECO:0000256" key="2">
    <source>
        <dbReference type="ARBA" id="ARBA00023015"/>
    </source>
</evidence>
<dbReference type="Gene3D" id="1.10.260.40">
    <property type="entry name" value="lambda repressor-like DNA-binding domains"/>
    <property type="match status" value="1"/>
</dbReference>
<evidence type="ECO:0000313" key="7">
    <source>
        <dbReference type="Proteomes" id="UP000190750"/>
    </source>
</evidence>
<evidence type="ECO:0000313" key="6">
    <source>
        <dbReference type="EMBL" id="OOV08107.1"/>
    </source>
</evidence>
<evidence type="ECO:0000256" key="1">
    <source>
        <dbReference type="ARBA" id="ARBA00022491"/>
    </source>
</evidence>
<keyword evidence="2" id="KW-0805">Transcription regulation</keyword>
<dbReference type="SMART" id="SM00354">
    <property type="entry name" value="HTH_LACI"/>
    <property type="match status" value="1"/>
</dbReference>
<dbReference type="GO" id="GO:0000976">
    <property type="term" value="F:transcription cis-regulatory region binding"/>
    <property type="evidence" value="ECO:0007669"/>
    <property type="project" value="TreeGrafter"/>
</dbReference>
<dbReference type="SUPFAM" id="SSF53822">
    <property type="entry name" value="Periplasmic binding protein-like I"/>
    <property type="match status" value="1"/>
</dbReference>
<keyword evidence="7" id="KW-1185">Reference proteome</keyword>
<organism evidence="6 7">
    <name type="scientific">Rhodoferax fermentans</name>
    <dbReference type="NCBI Taxonomy" id="28066"/>
    <lineage>
        <taxon>Bacteria</taxon>
        <taxon>Pseudomonadati</taxon>
        <taxon>Pseudomonadota</taxon>
        <taxon>Betaproteobacteria</taxon>
        <taxon>Burkholderiales</taxon>
        <taxon>Comamonadaceae</taxon>
        <taxon>Rhodoferax</taxon>
    </lineage>
</organism>
<dbReference type="OrthoDB" id="269117at2"/>
<comment type="caution">
    <text evidence="6">The sequence shown here is derived from an EMBL/GenBank/DDBJ whole genome shotgun (WGS) entry which is preliminary data.</text>
</comment>
<dbReference type="PANTHER" id="PTHR30146">
    <property type="entry name" value="LACI-RELATED TRANSCRIPTIONAL REPRESSOR"/>
    <property type="match status" value="1"/>
</dbReference>
<dbReference type="CDD" id="cd01392">
    <property type="entry name" value="HTH_LacI"/>
    <property type="match status" value="1"/>
</dbReference>
<dbReference type="InterPro" id="IPR000843">
    <property type="entry name" value="HTH_LacI"/>
</dbReference>
<feature type="domain" description="HTH lacI-type" evidence="5">
    <location>
        <begin position="2"/>
        <end position="56"/>
    </location>
</feature>
<gene>
    <name evidence="6" type="ORF">RF819_16495</name>
</gene>
<name>A0A1T1AVM3_RHOFE</name>
<dbReference type="Proteomes" id="UP000190750">
    <property type="component" value="Unassembled WGS sequence"/>
</dbReference>
<keyword evidence="1" id="KW-0678">Repressor</keyword>
<keyword evidence="4" id="KW-0804">Transcription</keyword>
<dbReference type="GO" id="GO:0003700">
    <property type="term" value="F:DNA-binding transcription factor activity"/>
    <property type="evidence" value="ECO:0007669"/>
    <property type="project" value="TreeGrafter"/>
</dbReference>